<accession>A0A132B748</accession>
<keyword evidence="3" id="KW-1185">Reference proteome</keyword>
<evidence type="ECO:0000256" key="1">
    <source>
        <dbReference type="SAM" id="SignalP"/>
    </source>
</evidence>
<feature type="signal peptide" evidence="1">
    <location>
        <begin position="1"/>
        <end position="23"/>
    </location>
</feature>
<keyword evidence="1" id="KW-0732">Signal</keyword>
<dbReference type="AlphaFoldDB" id="A0A132B748"/>
<dbReference type="InParanoid" id="A0A132B748"/>
<proteinExistence type="predicted"/>
<reference evidence="2 3" key="1">
    <citation type="submission" date="2015-10" db="EMBL/GenBank/DDBJ databases">
        <title>Full genome of DAOMC 229536 Phialocephala scopiformis, a fungal endophyte of spruce producing the potent anti-insectan compound rugulosin.</title>
        <authorList>
            <consortium name="DOE Joint Genome Institute"/>
            <person name="Walker A.K."/>
            <person name="Frasz S.L."/>
            <person name="Seifert K.A."/>
            <person name="Miller J.D."/>
            <person name="Mondo S.J."/>
            <person name="Labutti K."/>
            <person name="Lipzen A."/>
            <person name="Dockter R."/>
            <person name="Kennedy M."/>
            <person name="Grigoriev I.V."/>
            <person name="Spatafora J.W."/>
        </authorList>
    </citation>
    <scope>NUCLEOTIDE SEQUENCE [LARGE SCALE GENOMIC DNA]</scope>
    <source>
        <strain evidence="2 3">CBS 120377</strain>
    </source>
</reference>
<sequence length="297" mass="31880">MFSILNYTTLFLTLLPLLSLTDAQSSISSSNSTGYTGYNLTLSSDPESVTYDTEDTPANVSTTYPAPDVYLNASVHIGEIDILVANLSAKINLDAQVLNLLTFNAGVDLSIDRVSLTIQNVTAKVLLEARLENLVLMIDDILHSLDLNPVLATLGQDLTNITNTTVGALTGATSSLKRSVPYDLAHNVLFSSNDYSGNTHKNRILEQNGDIVDQYLDNDGNIRAQTTVGTYLKDMTFNGENVTVTLGGKPAQKLEFVYEPFNGLSVVSFVWVGGAGEVLGTQVLSERFAGGESTIGD</sequence>
<gene>
    <name evidence="2" type="ORF">LY89DRAFT_338423</name>
</gene>
<dbReference type="EMBL" id="KQ947436">
    <property type="protein sequence ID" value="KUJ08238.1"/>
    <property type="molecule type" value="Genomic_DNA"/>
</dbReference>
<dbReference type="OrthoDB" id="4148174at2759"/>
<feature type="chain" id="PRO_5007287948" evidence="1">
    <location>
        <begin position="24"/>
        <end position="297"/>
    </location>
</feature>
<protein>
    <submittedName>
        <fullName evidence="2">Uncharacterized protein</fullName>
    </submittedName>
</protein>
<dbReference type="Proteomes" id="UP000070700">
    <property type="component" value="Unassembled WGS sequence"/>
</dbReference>
<name>A0A132B748_MOLSC</name>
<evidence type="ECO:0000313" key="2">
    <source>
        <dbReference type="EMBL" id="KUJ08238.1"/>
    </source>
</evidence>
<organism evidence="2 3">
    <name type="scientific">Mollisia scopiformis</name>
    <name type="common">Conifer needle endophyte fungus</name>
    <name type="synonym">Phialocephala scopiformis</name>
    <dbReference type="NCBI Taxonomy" id="149040"/>
    <lineage>
        <taxon>Eukaryota</taxon>
        <taxon>Fungi</taxon>
        <taxon>Dikarya</taxon>
        <taxon>Ascomycota</taxon>
        <taxon>Pezizomycotina</taxon>
        <taxon>Leotiomycetes</taxon>
        <taxon>Helotiales</taxon>
        <taxon>Mollisiaceae</taxon>
        <taxon>Mollisia</taxon>
    </lineage>
</organism>
<evidence type="ECO:0000313" key="3">
    <source>
        <dbReference type="Proteomes" id="UP000070700"/>
    </source>
</evidence>
<dbReference type="RefSeq" id="XP_018062593.1">
    <property type="nucleotide sequence ID" value="XM_018206841.1"/>
</dbReference>
<dbReference type="KEGG" id="psco:LY89DRAFT_338423"/>
<dbReference type="GeneID" id="28816567"/>